<gene>
    <name evidence="3" type="ORF">HMPREF9306_00259</name>
</gene>
<dbReference type="STRING" id="883161.HMPREF9306_00259"/>
<dbReference type="InterPro" id="IPR041033">
    <property type="entry name" value="SpaA_PFL_dom_1"/>
</dbReference>
<evidence type="ECO:0000259" key="2">
    <source>
        <dbReference type="Pfam" id="PF17802"/>
    </source>
</evidence>
<evidence type="ECO:0000313" key="3">
    <source>
        <dbReference type="EMBL" id="EPD33844.1"/>
    </source>
</evidence>
<organism evidence="3 4">
    <name type="scientific">Propionimicrobium lymphophilum ACS-093-V-SCH5</name>
    <dbReference type="NCBI Taxonomy" id="883161"/>
    <lineage>
        <taxon>Bacteria</taxon>
        <taxon>Bacillati</taxon>
        <taxon>Actinomycetota</taxon>
        <taxon>Actinomycetes</taxon>
        <taxon>Propionibacteriales</taxon>
        <taxon>Propionibacteriaceae</taxon>
        <taxon>Propionimicrobium</taxon>
    </lineage>
</organism>
<evidence type="ECO:0000313" key="4">
    <source>
        <dbReference type="Proteomes" id="UP000014417"/>
    </source>
</evidence>
<sequence>MPEADVKALGDDVPATTEYNGTSYYLFKTAVSDKDGAVSFDGLNKDKYFVAELKAPDGYNATWSGWEFTKPAAGQQPDATTVKNYGGYILPKSGGIGTAIFTVVGLLLAGSSALAIVYRGRYRHDN</sequence>
<comment type="caution">
    <text evidence="3">The sequence shown here is derived from an EMBL/GenBank/DDBJ whole genome shotgun (WGS) entry which is preliminary data.</text>
</comment>
<feature type="domain" description="SpaA-like prealbumin fold" evidence="2">
    <location>
        <begin position="19"/>
        <end position="74"/>
    </location>
</feature>
<keyword evidence="1" id="KW-1133">Transmembrane helix</keyword>
<evidence type="ECO:0000256" key="1">
    <source>
        <dbReference type="SAM" id="Phobius"/>
    </source>
</evidence>
<name>S2X1E7_9ACTN</name>
<keyword evidence="1" id="KW-0812">Transmembrane</keyword>
<dbReference type="Pfam" id="PF17802">
    <property type="entry name" value="SpaA"/>
    <property type="match status" value="1"/>
</dbReference>
<keyword evidence="1" id="KW-0472">Membrane</keyword>
<reference evidence="3 4" key="1">
    <citation type="submission" date="2013-04" db="EMBL/GenBank/DDBJ databases">
        <title>The Genome Sequence of Propionimicrobium lymphophilum ACS-093-V-SCH5.</title>
        <authorList>
            <consortium name="The Broad Institute Genomics Platform"/>
            <person name="Earl A."/>
            <person name="Ward D."/>
            <person name="Feldgarden M."/>
            <person name="Gevers D."/>
            <person name="Saerens B."/>
            <person name="Vaneechoutte M."/>
            <person name="Walker B."/>
            <person name="Young S."/>
            <person name="Zeng Q."/>
            <person name="Gargeya S."/>
            <person name="Fitzgerald M."/>
            <person name="Haas B."/>
            <person name="Abouelleil A."/>
            <person name="Allen A.W."/>
            <person name="Alvarado L."/>
            <person name="Arachchi H.M."/>
            <person name="Berlin A.M."/>
            <person name="Chapman S.B."/>
            <person name="Gainer-Dewar J."/>
            <person name="Goldberg J."/>
            <person name="Griggs A."/>
            <person name="Gujja S."/>
            <person name="Hansen M."/>
            <person name="Howarth C."/>
            <person name="Imamovic A."/>
            <person name="Ireland A."/>
            <person name="Larimer J."/>
            <person name="McCowan C."/>
            <person name="Murphy C."/>
            <person name="Pearson M."/>
            <person name="Poon T.W."/>
            <person name="Priest M."/>
            <person name="Roberts A."/>
            <person name="Saif S."/>
            <person name="Shea T."/>
            <person name="Sisk P."/>
            <person name="Sykes S."/>
            <person name="Wortman J."/>
            <person name="Nusbaum C."/>
            <person name="Birren B."/>
        </authorList>
    </citation>
    <scope>NUCLEOTIDE SEQUENCE [LARGE SCALE GENOMIC DNA]</scope>
    <source>
        <strain evidence="3 4">ACS-093-V-SCH5</strain>
    </source>
</reference>
<dbReference type="NCBIfam" id="TIGR01167">
    <property type="entry name" value="LPXTG_anchor"/>
    <property type="match status" value="1"/>
</dbReference>
<accession>S2X1E7</accession>
<dbReference type="EMBL" id="AGZR01000003">
    <property type="protein sequence ID" value="EPD33844.1"/>
    <property type="molecule type" value="Genomic_DNA"/>
</dbReference>
<dbReference type="Proteomes" id="UP000014417">
    <property type="component" value="Unassembled WGS sequence"/>
</dbReference>
<protein>
    <submittedName>
        <fullName evidence="3">LPXTG-domain-containing protein cell wall anchor domain</fullName>
    </submittedName>
</protein>
<dbReference type="HOGENOM" id="CLU_160732_0_0_11"/>
<keyword evidence="4" id="KW-1185">Reference proteome</keyword>
<dbReference type="InterPro" id="IPR013783">
    <property type="entry name" value="Ig-like_fold"/>
</dbReference>
<proteinExistence type="predicted"/>
<dbReference type="Gene3D" id="2.60.40.10">
    <property type="entry name" value="Immunoglobulins"/>
    <property type="match status" value="1"/>
</dbReference>
<dbReference type="AlphaFoldDB" id="S2X1E7"/>
<feature type="transmembrane region" description="Helical" evidence="1">
    <location>
        <begin position="96"/>
        <end position="118"/>
    </location>
</feature>
<dbReference type="GO" id="GO:0005975">
    <property type="term" value="P:carbohydrate metabolic process"/>
    <property type="evidence" value="ECO:0007669"/>
    <property type="project" value="UniProtKB-ARBA"/>
</dbReference>